<name>A0AAE8MIX4_9HYPO</name>
<evidence type="ECO:0008006" key="7">
    <source>
        <dbReference type="Google" id="ProtNLM"/>
    </source>
</evidence>
<sequence length="1242" mass="140673">MAADDSYTAADERARAARRAGLQAKKDEQPANTARSYPAKQREWKARSPGRRPLFSSLPLSLFLRRVPWAANRRELIGLVPWPDGELVPPDKLAAWLKEDILLRRVAPRQKKPRARGKVKGKGKAVQLRRQLEQEQLEAAALAEAESLAEALEVPLVEAAELLADDREGYVPPMALSPAAADLAEGSLLTRGTIDAYIAAVIELWRLKVAHGNANTENPRGAAVRGFLEQRAGYSPDEWLRVQDLLLSGAAYMPQNLRTRVDLLFGHYYLLRGENRRKMELADLSLLDYPSSEGPTPCGCLVTLLRDGKLNKTAKKEFMGALRHKDPLFCTQGALAQLFFWRWHELSYPTQLQETWRIFGAAGLMASKKTHLPRRAGRWNQSVLCQAYLTHLPRQFMRIVAGFSASPGDYFLARAAYEPPYVLQKQLWPWIEEWEPRFEARARRQCWAEGGLDDDDLAADGFLKLMRRLRIVLLQDLAVLQPRYPSLPFFAYAPFNGPEWDEFAVAVRSDAVGATELLSLLVQRALPELSGVLESTREAVLQNSQRLAIRLEARLEGIQGGFDALLQGKVPITFTGHFGAGPAVSLAPSTAPTLNFNTAPAPEPLAPDMPVVAALAKVFTVRDVWKEWEEGIAGQPAVRVLEETWGSRWRPGNGVRVQFCRRKVIWDELLARTASGKNEEEAVAELELLRAGRSLKRLVDELKQRRRRGQGQIRVQVAHLIENAVIDNWNAPLKEHSRILQWEGISTATADHWKAPRLGVQRPLHSVMKFMPLRKFELISRYFRTFNYTKLDVSDESDLPKTFQAAEPWSDHIQNVSAELFIPGINLAIDECMIPYKGRSKEIIIVKNKPIPCGFKVWVIAQYGFFLRWLWYVKGSPYKAVVISLPLPKKQGKKGKIKTKVTLSNTQSVVFHLCNMLPKVTYHAFTDNLFSSPNLFRALREAGYGAIGTARPNCGISTQLKKAKEGDKSGKGAAFQYNEVRVIFTIDGLISQIAWKDNSLVLFLLTVHSGADKERTEKKRKKPANKGAQSQAIEEAFGDDTFKVIPIPIIAAEYNKEMNHVDRGDQLRSYTTYEHRFRSGPWQALLWGFLLDIALVNSFILQLKIRSPNWEPYKTLKDWKECIYNTIFNRYAIESRARKRNRTGMEEDEEDEAAHLIHIQRDINYVYRGVKSDCLACKGFKQGQHRPFKRRRAKGSYLQPISGNAQSEHQGGPGRQSWYGCRLCDVAICNDPNCWYFYHMPN</sequence>
<dbReference type="InterPro" id="IPR038279">
    <property type="entry name" value="Ndc10_dom2_sf"/>
</dbReference>
<keyword evidence="6" id="KW-1185">Reference proteome</keyword>
<dbReference type="Proteomes" id="UP001187734">
    <property type="component" value="Unassembled WGS sequence"/>
</dbReference>
<protein>
    <recommendedName>
        <fullName evidence="7">PiggyBac transposable element-derived protein domain-containing protein</fullName>
    </recommendedName>
</protein>
<dbReference type="InterPro" id="IPR031872">
    <property type="entry name" value="NDC10_II"/>
</dbReference>
<organism evidence="5 6">
    <name type="scientific">Fusarium torulosum</name>
    <dbReference type="NCBI Taxonomy" id="33205"/>
    <lineage>
        <taxon>Eukaryota</taxon>
        <taxon>Fungi</taxon>
        <taxon>Dikarya</taxon>
        <taxon>Ascomycota</taxon>
        <taxon>Pezizomycotina</taxon>
        <taxon>Sordariomycetes</taxon>
        <taxon>Hypocreomycetidae</taxon>
        <taxon>Hypocreales</taxon>
        <taxon>Nectriaceae</taxon>
        <taxon>Fusarium</taxon>
    </lineage>
</organism>
<dbReference type="PANTHER" id="PTHR46599:SF3">
    <property type="entry name" value="PIGGYBAC TRANSPOSABLE ELEMENT-DERIVED PROTEIN 4"/>
    <property type="match status" value="1"/>
</dbReference>
<evidence type="ECO:0000259" key="4">
    <source>
        <dbReference type="Pfam" id="PF16787"/>
    </source>
</evidence>
<dbReference type="PANTHER" id="PTHR46599">
    <property type="entry name" value="PIGGYBAC TRANSPOSABLE ELEMENT-DERIVED PROTEIN 4"/>
    <property type="match status" value="1"/>
</dbReference>
<dbReference type="EMBL" id="ONZP01000456">
    <property type="protein sequence ID" value="SPJ85277.1"/>
    <property type="molecule type" value="Genomic_DNA"/>
</dbReference>
<accession>A0AAE8MIX4</accession>
<evidence type="ECO:0000259" key="2">
    <source>
        <dbReference type="Pfam" id="PF12550"/>
    </source>
</evidence>
<reference evidence="5" key="1">
    <citation type="submission" date="2018-03" db="EMBL/GenBank/DDBJ databases">
        <authorList>
            <person name="Guldener U."/>
        </authorList>
    </citation>
    <scope>NUCLEOTIDE SEQUENCE</scope>
</reference>
<evidence type="ECO:0000313" key="5">
    <source>
        <dbReference type="EMBL" id="SPJ85277.1"/>
    </source>
</evidence>
<dbReference type="Pfam" id="PF16787">
    <property type="entry name" value="NDC10_II"/>
    <property type="match status" value="2"/>
</dbReference>
<feature type="region of interest" description="Disordered" evidence="1">
    <location>
        <begin position="1"/>
        <end position="49"/>
    </location>
</feature>
<evidence type="ECO:0000256" key="1">
    <source>
        <dbReference type="SAM" id="MobiDB-lite"/>
    </source>
</evidence>
<proteinExistence type="predicted"/>
<comment type="caution">
    <text evidence="5">The sequence shown here is derived from an EMBL/GenBank/DDBJ whole genome shotgun (WGS) entry which is preliminary data.</text>
</comment>
<dbReference type="InterPro" id="IPR022210">
    <property type="entry name" value="TF_GCR1-like"/>
</dbReference>
<dbReference type="GO" id="GO:0003677">
    <property type="term" value="F:DNA binding"/>
    <property type="evidence" value="ECO:0007669"/>
    <property type="project" value="InterPro"/>
</dbReference>
<evidence type="ECO:0000313" key="6">
    <source>
        <dbReference type="Proteomes" id="UP001187734"/>
    </source>
</evidence>
<dbReference type="Pfam" id="PF12550">
    <property type="entry name" value="GCR1_C"/>
    <property type="match status" value="1"/>
</dbReference>
<feature type="domain" description="Ndc10" evidence="4">
    <location>
        <begin position="255"/>
        <end position="347"/>
    </location>
</feature>
<evidence type="ECO:0000259" key="3">
    <source>
        <dbReference type="Pfam" id="PF13843"/>
    </source>
</evidence>
<dbReference type="InterPro" id="IPR029526">
    <property type="entry name" value="PGBD"/>
</dbReference>
<dbReference type="AlphaFoldDB" id="A0AAE8MIX4"/>
<gene>
    <name evidence="5" type="ORF">FTOL_11058</name>
</gene>
<feature type="domain" description="Ndc10" evidence="4">
    <location>
        <begin position="374"/>
        <end position="499"/>
    </location>
</feature>
<feature type="domain" description="Transcription activator GCR1-like" evidence="2">
    <location>
        <begin position="617"/>
        <end position="690"/>
    </location>
</feature>
<dbReference type="Gene3D" id="1.10.443.20">
    <property type="entry name" value="Centromere DNA-binding protein complex CBF3 subunit, domain 2"/>
    <property type="match status" value="2"/>
</dbReference>
<dbReference type="Pfam" id="PF13843">
    <property type="entry name" value="DDE_Tnp_1_7"/>
    <property type="match status" value="1"/>
</dbReference>
<feature type="domain" description="PiggyBac transposable element-derived protein" evidence="3">
    <location>
        <begin position="764"/>
        <end position="1099"/>
    </location>
</feature>